<dbReference type="Pfam" id="PF17936">
    <property type="entry name" value="Big_6"/>
    <property type="match status" value="4"/>
</dbReference>
<evidence type="ECO:0000313" key="6">
    <source>
        <dbReference type="Proteomes" id="UP000014568"/>
    </source>
</evidence>
<dbReference type="Proteomes" id="UP000014568">
    <property type="component" value="Unassembled WGS sequence"/>
</dbReference>
<feature type="domain" description="Biofilm-associated protein BapA-like prefix-like" evidence="4">
    <location>
        <begin position="1"/>
        <end position="106"/>
    </location>
</feature>
<feature type="domain" description="Bacterial Ig" evidence="2">
    <location>
        <begin position="353"/>
        <end position="432"/>
    </location>
</feature>
<evidence type="ECO:0000313" key="5">
    <source>
        <dbReference type="EMBL" id="EPF77375.1"/>
    </source>
</evidence>
<gene>
    <name evidence="5" type="ORF">F945_01042</name>
</gene>
<feature type="domain" description="Bacterial Ig" evidence="2">
    <location>
        <begin position="181"/>
        <end position="256"/>
    </location>
</feature>
<dbReference type="Pfam" id="PF22783">
    <property type="entry name" value="BapA_N"/>
    <property type="match status" value="1"/>
</dbReference>
<keyword evidence="6" id="KW-1185">Reference proteome</keyword>
<evidence type="ECO:0000256" key="1">
    <source>
        <dbReference type="SAM" id="MobiDB-lite"/>
    </source>
</evidence>
<dbReference type="InterPro" id="IPR041498">
    <property type="entry name" value="Big_6"/>
</dbReference>
<dbReference type="InterPro" id="IPR044016">
    <property type="entry name" value="Big_13"/>
</dbReference>
<sequence>MPKITVSNLQHPHLHQDLQTNLIRVELPSRIDLNIDKNEIAQMEQVGKNLIITLKNGEKITIQQFFTPEQHTPHQLLLRDQQGNEVQANFDEYAQLLDYSPVRSVQVTAPSSPDHSVTTAPLNADPQLGTLSATENEEDGQPLLMKIGLGILVADAAYLLLNKKDKNNSDNNHAGPPDLTPPTISAGTLDPDGKVITGQTEANIRIYVTNQAGKTIGESTSDAEGRFKIVLSEVITDGALISMKAVDQAGNESKAVILKGSKDTIAPAEANAQINDQGLIISGKAEALSKIYIYDATGKTQIAGPVYTAKDGSFSVTLKTALQHGTKAMVMVQDEAGNQSKMVSVEVGKDTLAPEQPLIEVTQDGRTIKGTAEALSKISILSENGQVLATGQADANGKFQLNLQPALAKDQTANIVLEDAAGNKSPALKFKAGQDNIAPDKAIATINADGTVITGTAEANATVEIYNQQGNKIGSSTVSADGKFSVTLTTSIVNGNLAKVYVLDHASNKSIALDLIGNKDTIAPNKVLLKNVNDQVGETKGEIKAGDNSDDPRPVFNGTGEPNATLTVYNHGIAIGSVQVDNKGTWSFKPAADLALGKQNFTFTQMDAGSNTSEMSDSFQFNVIPPSTTSSNLLMNHDHPVHQFQAQTNISIDQLLLDKPTAPETFFSNNISLSQFDSTTTSPDLLQLLQPITTYIA</sequence>
<accession>S3NBB1</accession>
<feature type="domain" description="Bacterial Ig" evidence="2">
    <location>
        <begin position="266"/>
        <end position="347"/>
    </location>
</feature>
<name>S3NBB1_9GAMM</name>
<proteinExistence type="predicted"/>
<protein>
    <recommendedName>
        <fullName evidence="7">Bacterial Ig domain-containing protein</fullName>
    </recommendedName>
</protein>
<dbReference type="NCBIfam" id="NF033677">
    <property type="entry name" value="biofilm_BapA_N"/>
    <property type="match status" value="1"/>
</dbReference>
<dbReference type="Pfam" id="PF19077">
    <property type="entry name" value="Big_13"/>
    <property type="match status" value="1"/>
</dbReference>
<feature type="region of interest" description="Disordered" evidence="1">
    <location>
        <begin position="167"/>
        <end position="188"/>
    </location>
</feature>
<comment type="caution">
    <text evidence="5">The sequence shown here is derived from an EMBL/GenBank/DDBJ whole genome shotgun (WGS) entry which is preliminary data.</text>
</comment>
<dbReference type="STRING" id="632955.GCA_000829675_01111"/>
<feature type="region of interest" description="Disordered" evidence="1">
    <location>
        <begin position="106"/>
        <end position="137"/>
    </location>
</feature>
<feature type="domain" description="Bacterial Ig" evidence="2">
    <location>
        <begin position="438"/>
        <end position="515"/>
    </location>
</feature>
<dbReference type="InterPro" id="IPR013783">
    <property type="entry name" value="Ig-like_fold"/>
</dbReference>
<dbReference type="AlphaFoldDB" id="S3NBB1"/>
<evidence type="ECO:0000259" key="3">
    <source>
        <dbReference type="Pfam" id="PF19077"/>
    </source>
</evidence>
<feature type="compositionally biased region" description="Polar residues" evidence="1">
    <location>
        <begin position="106"/>
        <end position="121"/>
    </location>
</feature>
<organism evidence="5 6">
    <name type="scientific">Acinetobacter rudis CIP 110305</name>
    <dbReference type="NCBI Taxonomy" id="421052"/>
    <lineage>
        <taxon>Bacteria</taxon>
        <taxon>Pseudomonadati</taxon>
        <taxon>Pseudomonadota</taxon>
        <taxon>Gammaproteobacteria</taxon>
        <taxon>Moraxellales</taxon>
        <taxon>Moraxellaceae</taxon>
        <taxon>Acinetobacter</taxon>
    </lineage>
</organism>
<dbReference type="InterPro" id="IPR048051">
    <property type="entry name" value="BapA-like_prefix-like"/>
</dbReference>
<feature type="compositionally biased region" description="Basic and acidic residues" evidence="1">
    <location>
        <begin position="540"/>
        <end position="553"/>
    </location>
</feature>
<dbReference type="NCBIfam" id="NF033510">
    <property type="entry name" value="Ca_tandemer"/>
    <property type="match status" value="3"/>
</dbReference>
<reference evidence="5 6" key="1">
    <citation type="submission" date="2013-06" db="EMBL/GenBank/DDBJ databases">
        <title>The Genome Sequence of Acinetobacter rudis CIP 110305.</title>
        <authorList>
            <consortium name="The Broad Institute Genome Sequencing Platform"/>
            <consortium name="The Broad Institute Genome Sequencing Center for Infectious Disease"/>
            <person name="Cerqueira G."/>
            <person name="Feldgarden M."/>
            <person name="Courvalin P."/>
            <person name="Perichon B."/>
            <person name="Grillot-Courvalin C."/>
            <person name="Clermont D."/>
            <person name="Rocha E."/>
            <person name="Yoon E.-J."/>
            <person name="Nemec A."/>
            <person name="Young S.K."/>
            <person name="Zeng Q."/>
            <person name="Gargeya S."/>
            <person name="Fitzgerald M."/>
            <person name="Abouelleil A."/>
            <person name="Alvarado L."/>
            <person name="Berlin A.M."/>
            <person name="Chapman S.B."/>
            <person name="Dewar J."/>
            <person name="Goldberg J."/>
            <person name="Griggs A."/>
            <person name="Gujja S."/>
            <person name="Hansen M."/>
            <person name="Howarth C."/>
            <person name="Imamovic A."/>
            <person name="Larimer J."/>
            <person name="McCowan C."/>
            <person name="Murphy C."/>
            <person name="Pearson M."/>
            <person name="Priest M."/>
            <person name="Roberts A."/>
            <person name="Saif S."/>
            <person name="Shea T."/>
            <person name="Sykes S."/>
            <person name="Wortman J."/>
            <person name="Nusbaum C."/>
            <person name="Birren B."/>
        </authorList>
    </citation>
    <scope>NUCLEOTIDE SEQUENCE [LARGE SCALE GENOMIC DNA]</scope>
    <source>
        <strain evidence="5 6">CIP 110305</strain>
    </source>
</reference>
<dbReference type="OrthoDB" id="8481600at2"/>
<evidence type="ECO:0000259" key="2">
    <source>
        <dbReference type="Pfam" id="PF17936"/>
    </source>
</evidence>
<evidence type="ECO:0008006" key="7">
    <source>
        <dbReference type="Google" id="ProtNLM"/>
    </source>
</evidence>
<dbReference type="eggNOG" id="COG3209">
    <property type="taxonomic scope" value="Bacteria"/>
</dbReference>
<dbReference type="Gene3D" id="2.60.40.10">
    <property type="entry name" value="Immunoglobulins"/>
    <property type="match status" value="5"/>
</dbReference>
<dbReference type="PATRIC" id="fig|421052.3.peg.1023"/>
<dbReference type="EMBL" id="ATGI01000008">
    <property type="protein sequence ID" value="EPF77375.1"/>
    <property type="molecule type" value="Genomic_DNA"/>
</dbReference>
<dbReference type="HOGENOM" id="CLU_004363_3_0_6"/>
<evidence type="ECO:0000259" key="4">
    <source>
        <dbReference type="Pfam" id="PF22783"/>
    </source>
</evidence>
<feature type="domain" description="Bacterial Ig-like" evidence="3">
    <location>
        <begin position="549"/>
        <end position="623"/>
    </location>
</feature>
<feature type="region of interest" description="Disordered" evidence="1">
    <location>
        <begin position="540"/>
        <end position="561"/>
    </location>
</feature>
<dbReference type="RefSeq" id="WP_016655463.1">
    <property type="nucleotide sequence ID" value="NZ_KE340352.1"/>
</dbReference>